<dbReference type="Proteomes" id="UP000054481">
    <property type="component" value="Unassembled WGS sequence"/>
</dbReference>
<accession>A0A0F7ZY92</accession>
<gene>
    <name evidence="2" type="ORF">HIM_08522</name>
</gene>
<keyword evidence="3" id="KW-1185">Reference proteome</keyword>
<protein>
    <recommendedName>
        <fullName evidence="4">DUF3328 domain-containing protein</fullName>
    </recommendedName>
</protein>
<proteinExistence type="inferred from homology"/>
<dbReference type="PANTHER" id="PTHR33365">
    <property type="entry name" value="YALI0B05434P"/>
    <property type="match status" value="1"/>
</dbReference>
<reference evidence="2 3" key="1">
    <citation type="journal article" date="2014" name="Genome Biol. Evol.">
        <title>Comparative genomics and transcriptomics analyses reveal divergent lifestyle features of nematode endoparasitic fungus Hirsutella minnesotensis.</title>
        <authorList>
            <person name="Lai Y."/>
            <person name="Liu K."/>
            <person name="Zhang X."/>
            <person name="Zhang X."/>
            <person name="Li K."/>
            <person name="Wang N."/>
            <person name="Shu C."/>
            <person name="Wu Y."/>
            <person name="Wang C."/>
            <person name="Bushley K.E."/>
            <person name="Xiang M."/>
            <person name="Liu X."/>
        </authorList>
    </citation>
    <scope>NUCLEOTIDE SEQUENCE [LARGE SCALE GENOMIC DNA]</scope>
    <source>
        <strain evidence="2 3">3608</strain>
    </source>
</reference>
<dbReference type="GO" id="GO:0043386">
    <property type="term" value="P:mycotoxin biosynthetic process"/>
    <property type="evidence" value="ECO:0007669"/>
    <property type="project" value="InterPro"/>
</dbReference>
<name>A0A0F7ZY92_9HYPO</name>
<dbReference type="AlphaFoldDB" id="A0A0F7ZY92"/>
<evidence type="ECO:0000256" key="1">
    <source>
        <dbReference type="ARBA" id="ARBA00035112"/>
    </source>
</evidence>
<comment type="similarity">
    <text evidence="1">Belongs to the ustYa family.</text>
</comment>
<evidence type="ECO:0000313" key="2">
    <source>
        <dbReference type="EMBL" id="KJZ72067.1"/>
    </source>
</evidence>
<evidence type="ECO:0000313" key="3">
    <source>
        <dbReference type="Proteomes" id="UP000054481"/>
    </source>
</evidence>
<evidence type="ECO:0008006" key="4">
    <source>
        <dbReference type="Google" id="ProtNLM"/>
    </source>
</evidence>
<dbReference type="EMBL" id="KQ030553">
    <property type="protein sequence ID" value="KJZ72067.1"/>
    <property type="molecule type" value="Genomic_DNA"/>
</dbReference>
<dbReference type="InterPro" id="IPR021765">
    <property type="entry name" value="UstYa-like"/>
</dbReference>
<dbReference type="PANTHER" id="PTHR33365:SF6">
    <property type="entry name" value="OXIDASE USTYA"/>
    <property type="match status" value="1"/>
</dbReference>
<dbReference type="Pfam" id="PF11807">
    <property type="entry name" value="UstYa"/>
    <property type="match status" value="1"/>
</dbReference>
<sequence>MIFPQYEPLRQVASDEQCSNQMGREEASTQLSVPYSSESRAHELLYILIALLSVSVTFNIMFATKSSLAAPRPKAEPSFTGLAWNVSVPNANQAISLDDPFWDNPDFHDHVGYVALDHEMAKAQGIEPSQNWPWDHSKGIYILQAWHSLHCVVRIFRSPKLGSFQLEDGQKGLEYALQNQKLTKLANEDALRISLKAFRDGEGQLWTIDHLAHCLHLLLNDVICKADDMPLFTGRYTVQGNKTVYLAPGQGQTRICRDFKSLVRYAKANSACYFRPRHYYIPISERYKHCPDGSEPWLGKG</sequence>
<organism evidence="2 3">
    <name type="scientific">Hirsutella minnesotensis 3608</name>
    <dbReference type="NCBI Taxonomy" id="1043627"/>
    <lineage>
        <taxon>Eukaryota</taxon>
        <taxon>Fungi</taxon>
        <taxon>Dikarya</taxon>
        <taxon>Ascomycota</taxon>
        <taxon>Pezizomycotina</taxon>
        <taxon>Sordariomycetes</taxon>
        <taxon>Hypocreomycetidae</taxon>
        <taxon>Hypocreales</taxon>
        <taxon>Ophiocordycipitaceae</taxon>
        <taxon>Hirsutella</taxon>
    </lineage>
</organism>
<dbReference type="OrthoDB" id="3687641at2759"/>